<organism evidence="1 2">
    <name type="scientific">Ziziphus jujuba var. spinosa</name>
    <dbReference type="NCBI Taxonomy" id="714518"/>
    <lineage>
        <taxon>Eukaryota</taxon>
        <taxon>Viridiplantae</taxon>
        <taxon>Streptophyta</taxon>
        <taxon>Embryophyta</taxon>
        <taxon>Tracheophyta</taxon>
        <taxon>Spermatophyta</taxon>
        <taxon>Magnoliopsida</taxon>
        <taxon>eudicotyledons</taxon>
        <taxon>Gunneridae</taxon>
        <taxon>Pentapetalae</taxon>
        <taxon>rosids</taxon>
        <taxon>fabids</taxon>
        <taxon>Rosales</taxon>
        <taxon>Rhamnaceae</taxon>
        <taxon>Paliureae</taxon>
        <taxon>Ziziphus</taxon>
    </lineage>
</organism>
<dbReference type="Proteomes" id="UP000813462">
    <property type="component" value="Unassembled WGS sequence"/>
</dbReference>
<reference evidence="1" key="1">
    <citation type="journal article" date="2021" name="Front. Plant Sci.">
        <title>Chromosome-Scale Genome Assembly for Chinese Sour Jujube and Insights Into Its Genome Evolution and Domestication Signature.</title>
        <authorList>
            <person name="Shen L.-Y."/>
            <person name="Luo H."/>
            <person name="Wang X.-L."/>
            <person name="Wang X.-M."/>
            <person name="Qiu X.-J."/>
            <person name="Liu H."/>
            <person name="Zhou S.-S."/>
            <person name="Jia K.-H."/>
            <person name="Nie S."/>
            <person name="Bao Y.-T."/>
            <person name="Zhang R.-G."/>
            <person name="Yun Q.-Z."/>
            <person name="Chai Y.-H."/>
            <person name="Lu J.-Y."/>
            <person name="Li Y."/>
            <person name="Zhao S.-W."/>
            <person name="Mao J.-F."/>
            <person name="Jia S.-G."/>
            <person name="Mao Y.-M."/>
        </authorList>
    </citation>
    <scope>NUCLEOTIDE SEQUENCE</scope>
    <source>
        <strain evidence="1">AT0</strain>
        <tissue evidence="1">Leaf</tissue>
    </source>
</reference>
<evidence type="ECO:0000313" key="2">
    <source>
        <dbReference type="Proteomes" id="UP000813462"/>
    </source>
</evidence>
<proteinExistence type="predicted"/>
<dbReference type="EMBL" id="JAEACU010000006">
    <property type="protein sequence ID" value="KAH7525306.1"/>
    <property type="molecule type" value="Genomic_DNA"/>
</dbReference>
<evidence type="ECO:0000313" key="1">
    <source>
        <dbReference type="EMBL" id="KAH7525306.1"/>
    </source>
</evidence>
<sequence length="70" mass="7980">MHVERIFQRIDSTIVAFDRNELKIGFILPWCADIFLGIELSRSRTAEGIQVQRNTCFNPGSFSSDNTFVA</sequence>
<comment type="caution">
    <text evidence="1">The sequence shown here is derived from an EMBL/GenBank/DDBJ whole genome shotgun (WGS) entry which is preliminary data.</text>
</comment>
<gene>
    <name evidence="1" type="ORF">FEM48_Zijuj06G0210900</name>
</gene>
<protein>
    <submittedName>
        <fullName evidence="1">Uncharacterized protein</fullName>
    </submittedName>
</protein>
<dbReference type="AlphaFoldDB" id="A0A978VBM1"/>
<accession>A0A978VBM1</accession>
<name>A0A978VBM1_ZIZJJ</name>